<gene>
    <name evidence="2" type="ORF">HannXRQ_Chr01g0003411</name>
    <name evidence="1" type="ORF">HanXRQr2_Chr01g0006481</name>
</gene>
<dbReference type="EMBL" id="CM007890">
    <property type="protein sequence ID" value="OTG36055.1"/>
    <property type="molecule type" value="Genomic_DNA"/>
</dbReference>
<keyword evidence="3" id="KW-1185">Reference proteome</keyword>
<evidence type="ECO:0000313" key="2">
    <source>
        <dbReference type="EMBL" id="OTG36055.1"/>
    </source>
</evidence>
<dbReference type="EMBL" id="MNCJ02000316">
    <property type="protein sequence ID" value="KAF5820812.1"/>
    <property type="molecule type" value="Genomic_DNA"/>
</dbReference>
<accession>A0A251VKB8</accession>
<dbReference type="Proteomes" id="UP000215914">
    <property type="component" value="Chromosome 1"/>
</dbReference>
<proteinExistence type="predicted"/>
<dbReference type="AlphaFoldDB" id="A0A251VKB8"/>
<sequence length="101" mass="11999">MGRPLLFFPKDFPPIHLHAIVITRWHMIGQIVWLFLSLFYNTFEDITWGMNLKNSSIFLSKKSAHMGGPLGNFKIIFQVQELSKMFYNFRQCMVDYEGFFK</sequence>
<organism evidence="2 3">
    <name type="scientific">Helianthus annuus</name>
    <name type="common">Common sunflower</name>
    <dbReference type="NCBI Taxonomy" id="4232"/>
    <lineage>
        <taxon>Eukaryota</taxon>
        <taxon>Viridiplantae</taxon>
        <taxon>Streptophyta</taxon>
        <taxon>Embryophyta</taxon>
        <taxon>Tracheophyta</taxon>
        <taxon>Spermatophyta</taxon>
        <taxon>Magnoliopsida</taxon>
        <taxon>eudicotyledons</taxon>
        <taxon>Gunneridae</taxon>
        <taxon>Pentapetalae</taxon>
        <taxon>asterids</taxon>
        <taxon>campanulids</taxon>
        <taxon>Asterales</taxon>
        <taxon>Asteraceae</taxon>
        <taxon>Asteroideae</taxon>
        <taxon>Heliantheae alliance</taxon>
        <taxon>Heliantheae</taxon>
        <taxon>Helianthus</taxon>
    </lineage>
</organism>
<reference evidence="1" key="3">
    <citation type="submission" date="2020-06" db="EMBL/GenBank/DDBJ databases">
        <title>Helianthus annuus Genome sequencing and assembly Release 2.</title>
        <authorList>
            <person name="Gouzy J."/>
            <person name="Langlade N."/>
            <person name="Munos S."/>
        </authorList>
    </citation>
    <scope>NUCLEOTIDE SEQUENCE</scope>
    <source>
        <tissue evidence="1">Leaves</tissue>
    </source>
</reference>
<dbReference type="Gramene" id="mRNA:HanXRQr2_Chr01g0006481">
    <property type="protein sequence ID" value="CDS:HanXRQr2_Chr01g0006481.1"/>
    <property type="gene ID" value="HanXRQr2_Chr01g0006481"/>
</dbReference>
<protein>
    <submittedName>
        <fullName evidence="2">Uncharacterized protein</fullName>
    </submittedName>
</protein>
<evidence type="ECO:0000313" key="3">
    <source>
        <dbReference type="Proteomes" id="UP000215914"/>
    </source>
</evidence>
<dbReference type="InParanoid" id="A0A251VKB8"/>
<reference evidence="1 3" key="1">
    <citation type="journal article" date="2017" name="Nature">
        <title>The sunflower genome provides insights into oil metabolism, flowering and Asterid evolution.</title>
        <authorList>
            <person name="Badouin H."/>
            <person name="Gouzy J."/>
            <person name="Grassa C.J."/>
            <person name="Murat F."/>
            <person name="Staton S.E."/>
            <person name="Cottret L."/>
            <person name="Lelandais-Briere C."/>
            <person name="Owens G.L."/>
            <person name="Carrere S."/>
            <person name="Mayjonade B."/>
            <person name="Legrand L."/>
            <person name="Gill N."/>
            <person name="Kane N.C."/>
            <person name="Bowers J.E."/>
            <person name="Hubner S."/>
            <person name="Bellec A."/>
            <person name="Berard A."/>
            <person name="Berges H."/>
            <person name="Blanchet N."/>
            <person name="Boniface M.C."/>
            <person name="Brunel D."/>
            <person name="Catrice O."/>
            <person name="Chaidir N."/>
            <person name="Claudel C."/>
            <person name="Donnadieu C."/>
            <person name="Faraut T."/>
            <person name="Fievet G."/>
            <person name="Helmstetter N."/>
            <person name="King M."/>
            <person name="Knapp S.J."/>
            <person name="Lai Z."/>
            <person name="Le Paslier M.C."/>
            <person name="Lippi Y."/>
            <person name="Lorenzon L."/>
            <person name="Mandel J.R."/>
            <person name="Marage G."/>
            <person name="Marchand G."/>
            <person name="Marquand E."/>
            <person name="Bret-Mestries E."/>
            <person name="Morien E."/>
            <person name="Nambeesan S."/>
            <person name="Nguyen T."/>
            <person name="Pegot-Espagnet P."/>
            <person name="Pouilly N."/>
            <person name="Raftis F."/>
            <person name="Sallet E."/>
            <person name="Schiex T."/>
            <person name="Thomas J."/>
            <person name="Vandecasteele C."/>
            <person name="Vares D."/>
            <person name="Vear F."/>
            <person name="Vautrin S."/>
            <person name="Crespi M."/>
            <person name="Mangin B."/>
            <person name="Burke J.M."/>
            <person name="Salse J."/>
            <person name="Munos S."/>
            <person name="Vincourt P."/>
            <person name="Rieseberg L.H."/>
            <person name="Langlade N.B."/>
        </authorList>
    </citation>
    <scope>NUCLEOTIDE SEQUENCE [LARGE SCALE GENOMIC DNA]</scope>
    <source>
        <strain evidence="3">cv. SF193</strain>
        <tissue evidence="1">Leaves</tissue>
    </source>
</reference>
<reference evidence="2" key="2">
    <citation type="submission" date="2017-02" db="EMBL/GenBank/DDBJ databases">
        <title>Sunflower complete genome.</title>
        <authorList>
            <person name="Langlade N."/>
            <person name="Munos S."/>
        </authorList>
    </citation>
    <scope>NUCLEOTIDE SEQUENCE [LARGE SCALE GENOMIC DNA]</scope>
    <source>
        <tissue evidence="2">Leaves</tissue>
    </source>
</reference>
<name>A0A251VKB8_HELAN</name>
<evidence type="ECO:0000313" key="1">
    <source>
        <dbReference type="EMBL" id="KAF5820812.1"/>
    </source>
</evidence>